<protein>
    <submittedName>
        <fullName evidence="2">ATP-binding protein</fullName>
    </submittedName>
</protein>
<dbReference type="InterPro" id="IPR007421">
    <property type="entry name" value="Schlafen_AlbA_2_dom"/>
</dbReference>
<keyword evidence="2" id="KW-0067">ATP-binding</keyword>
<dbReference type="Gene3D" id="3.30.950.30">
    <property type="entry name" value="Schlafen, AAA domain"/>
    <property type="match status" value="1"/>
</dbReference>
<organism evidence="2 3">
    <name type="scientific">Stenotrophomonas aracearum</name>
    <dbReference type="NCBI Taxonomy" id="3003272"/>
    <lineage>
        <taxon>Bacteria</taxon>
        <taxon>Pseudomonadati</taxon>
        <taxon>Pseudomonadota</taxon>
        <taxon>Gammaproteobacteria</taxon>
        <taxon>Lysobacterales</taxon>
        <taxon>Lysobacteraceae</taxon>
        <taxon>Stenotrophomonas</taxon>
    </lineage>
</organism>
<feature type="domain" description="Schlafen AlbA-2" evidence="1">
    <location>
        <begin position="15"/>
        <end position="147"/>
    </location>
</feature>
<reference evidence="2 3" key="1">
    <citation type="submission" date="2022-12" db="EMBL/GenBank/DDBJ databases">
        <title>Two new species, Stenotrophomonas aracearum and Stenotrophomonas oahuensis, isolated from Anthurium (Araceae family) in Hawaii.</title>
        <authorList>
            <person name="Chunag S.C."/>
            <person name="Dobhal S."/>
            <person name="Alvarez A."/>
            <person name="Arif M."/>
        </authorList>
    </citation>
    <scope>NUCLEOTIDE SEQUENCE [LARGE SCALE GENOMIC DNA]</scope>
    <source>
        <strain evidence="2 3">A5588</strain>
    </source>
</reference>
<dbReference type="Proteomes" id="UP001305421">
    <property type="component" value="Chromosome"/>
</dbReference>
<evidence type="ECO:0000313" key="3">
    <source>
        <dbReference type="Proteomes" id="UP001305421"/>
    </source>
</evidence>
<gene>
    <name evidence="2" type="ORF">PDM28_11060</name>
</gene>
<dbReference type="GO" id="GO:0005524">
    <property type="term" value="F:ATP binding"/>
    <property type="evidence" value="ECO:0007669"/>
    <property type="project" value="UniProtKB-KW"/>
</dbReference>
<keyword evidence="2" id="KW-0547">Nucleotide-binding</keyword>
<dbReference type="EMBL" id="CP115543">
    <property type="protein sequence ID" value="WNH47242.1"/>
    <property type="molecule type" value="Genomic_DNA"/>
</dbReference>
<evidence type="ECO:0000313" key="2">
    <source>
        <dbReference type="EMBL" id="WNH47242.1"/>
    </source>
</evidence>
<accession>A0ABY9Y988</accession>
<dbReference type="Pfam" id="PF04326">
    <property type="entry name" value="SLFN_AlbA_2"/>
    <property type="match status" value="1"/>
</dbReference>
<dbReference type="RefSeq" id="WP_311182019.1">
    <property type="nucleotide sequence ID" value="NZ_CP115543.1"/>
</dbReference>
<dbReference type="InterPro" id="IPR038461">
    <property type="entry name" value="Schlafen_AlbA_2_dom_sf"/>
</dbReference>
<name>A0ABY9Y988_9GAMM</name>
<keyword evidence="3" id="KW-1185">Reference proteome</keyword>
<sequence>MLTDDLLTQLCFKGEGTDLDYKAERYLFSGASDEDKGEILKDILAMANAHRDGTAYILLGFRENSPHPADVVGLPTDGAIDDSRIQQFVNEKLESKLTFRYEERIYEGQHIAVISIPKQARPFYLKKDYGKLLKDKVYIRRGSSTDVASPREIAMMGVANSARPLANVDLEWRQDDNEPLAATFALAFYSGAADLPDYSTDKKVRDALGLQSAYIETHEDNRDFWRQAAEHVILTSRLVAVRIKVTNHSDFPLSGTKLEVQALDINARALELDFVSELPKMPAARWNIFHRQMDHMRAMPRIESSMSQVELDNREGSPLFRIRLGNLLPGESIIVDEDLAILPRNAGAYALKARLLANELNPPLTFEHAFEVEGDDAVLDVNRLKGLLFNTRQRSKGD</sequence>
<evidence type="ECO:0000259" key="1">
    <source>
        <dbReference type="Pfam" id="PF04326"/>
    </source>
</evidence>
<proteinExistence type="predicted"/>